<evidence type="ECO:0000313" key="2">
    <source>
        <dbReference type="Proteomes" id="UP000217696"/>
    </source>
</evidence>
<accession>A0A0U5AY49</accession>
<proteinExistence type="predicted"/>
<name>A0A0U5AY49_9BACL</name>
<dbReference type="OrthoDB" id="2679349at2"/>
<sequence>MKKYGQANVQILFDLFSWKKRAGESIRFEIVQQGRFWVVSFISYDQHSPYEHTFASFMGDTHDELYSWSLDLLTDFTIQFDKSVVSFPIPDVMNTPVSTPTLQ</sequence>
<evidence type="ECO:0000313" key="1">
    <source>
        <dbReference type="EMBL" id="BAU26928.1"/>
    </source>
</evidence>
<organism evidence="1 2">
    <name type="scientific">Aneurinibacillus soli</name>
    <dbReference type="NCBI Taxonomy" id="1500254"/>
    <lineage>
        <taxon>Bacteria</taxon>
        <taxon>Bacillati</taxon>
        <taxon>Bacillota</taxon>
        <taxon>Bacilli</taxon>
        <taxon>Bacillales</taxon>
        <taxon>Paenibacillaceae</taxon>
        <taxon>Aneurinibacillus group</taxon>
        <taxon>Aneurinibacillus</taxon>
    </lineage>
</organism>
<dbReference type="Proteomes" id="UP000217696">
    <property type="component" value="Chromosome"/>
</dbReference>
<reference evidence="1 2" key="1">
    <citation type="submission" date="2015-12" db="EMBL/GenBank/DDBJ databases">
        <title>Genome sequence of Aneurinibacillus soli.</title>
        <authorList>
            <person name="Lee J.S."/>
            <person name="Lee K.C."/>
            <person name="Kim K.K."/>
            <person name="Lee B.W."/>
        </authorList>
    </citation>
    <scope>NUCLEOTIDE SEQUENCE [LARGE SCALE GENOMIC DNA]</scope>
    <source>
        <strain evidence="1 2">CB4</strain>
    </source>
</reference>
<protein>
    <submittedName>
        <fullName evidence="1">Uncharacterized protein</fullName>
    </submittedName>
</protein>
<dbReference type="RefSeq" id="WP_146226574.1">
    <property type="nucleotide sequence ID" value="NZ_AP017312.1"/>
</dbReference>
<keyword evidence="2" id="KW-1185">Reference proteome</keyword>
<gene>
    <name evidence="1" type="ORF">CB4_01097</name>
</gene>
<dbReference type="AlphaFoldDB" id="A0A0U5AY49"/>
<dbReference type="EMBL" id="AP017312">
    <property type="protein sequence ID" value="BAU26928.1"/>
    <property type="molecule type" value="Genomic_DNA"/>
</dbReference>
<dbReference type="KEGG" id="asoc:CB4_01097"/>